<keyword evidence="2" id="KW-0732">Signal</keyword>
<keyword evidence="1" id="KW-1133">Transmembrane helix</keyword>
<evidence type="ECO:0000256" key="1">
    <source>
        <dbReference type="SAM" id="Phobius"/>
    </source>
</evidence>
<keyword evidence="1" id="KW-0472">Membrane</keyword>
<evidence type="ECO:0000256" key="2">
    <source>
        <dbReference type="SAM" id="SignalP"/>
    </source>
</evidence>
<evidence type="ECO:0008006" key="4">
    <source>
        <dbReference type="Google" id="ProtNLM"/>
    </source>
</evidence>
<name>A0A7S0FWW5_9DINO</name>
<proteinExistence type="predicted"/>
<feature type="chain" id="PRO_5031460064" description="PDZ domain-containing protein" evidence="2">
    <location>
        <begin position="25"/>
        <end position="723"/>
    </location>
</feature>
<dbReference type="AlphaFoldDB" id="A0A7S0FWW5"/>
<keyword evidence="1" id="KW-0812">Transmembrane</keyword>
<organism evidence="3">
    <name type="scientific">Pyrodinium bahamense</name>
    <dbReference type="NCBI Taxonomy" id="73915"/>
    <lineage>
        <taxon>Eukaryota</taxon>
        <taxon>Sar</taxon>
        <taxon>Alveolata</taxon>
        <taxon>Dinophyceae</taxon>
        <taxon>Gonyaulacales</taxon>
        <taxon>Pyrocystaceae</taxon>
        <taxon>Pyrodinium</taxon>
    </lineage>
</organism>
<protein>
    <recommendedName>
        <fullName evidence="4">PDZ domain-containing protein</fullName>
    </recommendedName>
</protein>
<dbReference type="InterPro" id="IPR036034">
    <property type="entry name" value="PDZ_sf"/>
</dbReference>
<dbReference type="Gene3D" id="2.30.42.10">
    <property type="match status" value="1"/>
</dbReference>
<sequence>MLVPIRTTYARAACFWCVVWTCLAGPQIDEKVKETLDEILGTEVTARMVECTNEVKDCDIASAFKDIATIAKLLTTQFADCPSGCSFLPEYCDDFFMATEKNMYALRNKCIAQDDWGLKCRRMEETMNQTLRDARFELGVTCSIISPGVGRQRLPRCDTLVTSITASAPTLSSCDSAWARNECIDHFCGLMAKFRWRIRPRNLQDPEEALDRFPPSFILPGCEDVERYPFDNLTCHDRLDIQSFCDCLCHVVPKVEGVALAECPFNADQYFLFGRLGVEGLLISPFCEDGLCRVLGQQRKSARCVEYDLPAEDECLAMQLPQLVDVACPWLEASGQDGVLECLDGHRCAVGDDGWDCCEAHRGRGKCPRDTPVMCQTLCGGPGEYCCGKPDACSPRVCAPFLQAEPLLRATTSTTTTTLPMPGARVEKVEGPRVRINRGWWVWLLLVVPVVVGLTLIGIWWRTRRYRDDAKGERRAGIMEDFDRDGGFRRVMAMTEPPPKQRPIVFVELPYLPQVRPLGLELLETKVVRLHQWGKKNGFQVGDVIVDVAGVAVNTFEEIWDRIQVERDRPPVRFMVERQGALPVEVQEAVSPSAEGVRRLSSVAQAPGEFGPGPPGAVVEAWVAPAAPEAELPEETTERSSEMTETEIVLPEPEVPVHERIPRKQPRKISVPKSDRRFERAFGDPKRDRLQETLAIHLSKGQERRDVRWVRDAWGRSVAQIVK</sequence>
<accession>A0A7S0FWW5</accession>
<dbReference type="SUPFAM" id="SSF50156">
    <property type="entry name" value="PDZ domain-like"/>
    <property type="match status" value="1"/>
</dbReference>
<feature type="signal peptide" evidence="2">
    <location>
        <begin position="1"/>
        <end position="24"/>
    </location>
</feature>
<reference evidence="3" key="1">
    <citation type="submission" date="2021-01" db="EMBL/GenBank/DDBJ databases">
        <authorList>
            <person name="Corre E."/>
            <person name="Pelletier E."/>
            <person name="Niang G."/>
            <person name="Scheremetjew M."/>
            <person name="Finn R."/>
            <person name="Kale V."/>
            <person name="Holt S."/>
            <person name="Cochrane G."/>
            <person name="Meng A."/>
            <person name="Brown T."/>
            <person name="Cohen L."/>
        </authorList>
    </citation>
    <scope>NUCLEOTIDE SEQUENCE</scope>
    <source>
        <strain evidence="3">Pbaha01</strain>
    </source>
</reference>
<dbReference type="EMBL" id="HBEG01051591">
    <property type="protein sequence ID" value="CAD8387667.1"/>
    <property type="molecule type" value="Transcribed_RNA"/>
</dbReference>
<gene>
    <name evidence="3" type="ORF">PBAH0796_LOCUS31355</name>
</gene>
<evidence type="ECO:0000313" key="3">
    <source>
        <dbReference type="EMBL" id="CAD8387667.1"/>
    </source>
</evidence>
<feature type="transmembrane region" description="Helical" evidence="1">
    <location>
        <begin position="440"/>
        <end position="461"/>
    </location>
</feature>